<accession>A0A0E9TGR9</accession>
<protein>
    <submittedName>
        <fullName evidence="2">Uncharacterized protein</fullName>
    </submittedName>
</protein>
<name>A0A0E9TGR9_ANGAN</name>
<sequence length="20" mass="2084">MTEDKLGLSDSGSERSATLS</sequence>
<dbReference type="AlphaFoldDB" id="A0A0E9TGR9"/>
<reference evidence="2" key="1">
    <citation type="submission" date="2014-11" db="EMBL/GenBank/DDBJ databases">
        <authorList>
            <person name="Amaro Gonzalez C."/>
        </authorList>
    </citation>
    <scope>NUCLEOTIDE SEQUENCE</scope>
</reference>
<evidence type="ECO:0000256" key="1">
    <source>
        <dbReference type="SAM" id="MobiDB-lite"/>
    </source>
</evidence>
<dbReference type="EMBL" id="GBXM01055718">
    <property type="protein sequence ID" value="JAH52859.1"/>
    <property type="molecule type" value="Transcribed_RNA"/>
</dbReference>
<feature type="compositionally biased region" description="Polar residues" evidence="1">
    <location>
        <begin position="10"/>
        <end position="20"/>
    </location>
</feature>
<evidence type="ECO:0000313" key="2">
    <source>
        <dbReference type="EMBL" id="JAH52859.1"/>
    </source>
</evidence>
<reference evidence="2" key="2">
    <citation type="journal article" date="2015" name="Fish Shellfish Immunol.">
        <title>Early steps in the European eel (Anguilla anguilla)-Vibrio vulnificus interaction in the gills: Role of the RtxA13 toxin.</title>
        <authorList>
            <person name="Callol A."/>
            <person name="Pajuelo D."/>
            <person name="Ebbesson L."/>
            <person name="Teles M."/>
            <person name="MacKenzie S."/>
            <person name="Amaro C."/>
        </authorList>
    </citation>
    <scope>NUCLEOTIDE SEQUENCE</scope>
</reference>
<organism evidence="2">
    <name type="scientific">Anguilla anguilla</name>
    <name type="common">European freshwater eel</name>
    <name type="synonym">Muraena anguilla</name>
    <dbReference type="NCBI Taxonomy" id="7936"/>
    <lineage>
        <taxon>Eukaryota</taxon>
        <taxon>Metazoa</taxon>
        <taxon>Chordata</taxon>
        <taxon>Craniata</taxon>
        <taxon>Vertebrata</taxon>
        <taxon>Euteleostomi</taxon>
        <taxon>Actinopterygii</taxon>
        <taxon>Neopterygii</taxon>
        <taxon>Teleostei</taxon>
        <taxon>Anguilliformes</taxon>
        <taxon>Anguillidae</taxon>
        <taxon>Anguilla</taxon>
    </lineage>
</organism>
<proteinExistence type="predicted"/>
<feature type="region of interest" description="Disordered" evidence="1">
    <location>
        <begin position="1"/>
        <end position="20"/>
    </location>
</feature>